<name>A0ACC2BRK1_DIPCM</name>
<dbReference type="Proteomes" id="UP001162992">
    <property type="component" value="Chromosome 13"/>
</dbReference>
<protein>
    <submittedName>
        <fullName evidence="1">Uncharacterized protein</fullName>
    </submittedName>
</protein>
<sequence length="726" mass="79899">MAGQAAPRKPPAVSDELGKLSHSSSQRGLDLNAPLLSVRRHTSSALRPTKFVNDSYQLYKQDSEAHSRKTSSDVTLESLRSPGTVPFLWEQSPGRPKSNGNTLSSAVQSFTPCLPPCRASPLHVAAGPGRASPTRNVKNEYPISINGRSGKPAADFPLPLYPRKADCQLPLYPRKAAVEEKPPSFGHLLQRSESCASNTSDGDVFSDAAETFAHTEAPTDTDRTSCLGGRDSAGVPAGHTDPRARDFIMRRFLPAAQAMVSESPASLLPDKCVLRKAQQPVLPGKTPSRPVAYRMLQQRLISAEDDNDDEDAENASVFSSKACSIFGNFRLGAIRHLLPQSSAGRVKSKEKSHSVKSSRRKSKIDLSEFQSERCVTSTDEEFLQGSNSDEEDYLRDVKERHESQSQTDRSKLTRTLIETKSVFDQLPSRAAYPKKNARDSIQAEQNRLYHSYKHEAKGFLGIPHDKIVEHEPGSAIKRRQSSLMTSVTTELERITLVQTHGLVEKHRSSNNVIFSLELNFTEPGVASSPDMGVTEGQCLKNCKRNQSASCNHRAIDSKDIISDAVEQSIVNPVEKGWPLGMTNYACLSTGMDNKLSEAQEQLPATRPKVTAKGRDKKVHWQEENLITPKPVRPSLPPLPKSPSQPWQWRSVLAPSPSSSPLVAYTPPQNMYAKLQPATNSRMDVTASWEELVKSASVQTGHLRYSNELFSKPSAADIDLVQLQNIT</sequence>
<organism evidence="1 2">
    <name type="scientific">Diphasiastrum complanatum</name>
    <name type="common">Issler's clubmoss</name>
    <name type="synonym">Lycopodium complanatum</name>
    <dbReference type="NCBI Taxonomy" id="34168"/>
    <lineage>
        <taxon>Eukaryota</taxon>
        <taxon>Viridiplantae</taxon>
        <taxon>Streptophyta</taxon>
        <taxon>Embryophyta</taxon>
        <taxon>Tracheophyta</taxon>
        <taxon>Lycopodiopsida</taxon>
        <taxon>Lycopodiales</taxon>
        <taxon>Lycopodiaceae</taxon>
        <taxon>Lycopodioideae</taxon>
        <taxon>Diphasiastrum</taxon>
    </lineage>
</organism>
<reference evidence="2" key="1">
    <citation type="journal article" date="2024" name="Proc. Natl. Acad. Sci. U.S.A.">
        <title>Extraordinary preservation of gene collinearity over three hundred million years revealed in homosporous lycophytes.</title>
        <authorList>
            <person name="Li C."/>
            <person name="Wickell D."/>
            <person name="Kuo L.Y."/>
            <person name="Chen X."/>
            <person name="Nie B."/>
            <person name="Liao X."/>
            <person name="Peng D."/>
            <person name="Ji J."/>
            <person name="Jenkins J."/>
            <person name="Williams M."/>
            <person name="Shu S."/>
            <person name="Plott C."/>
            <person name="Barry K."/>
            <person name="Rajasekar S."/>
            <person name="Grimwood J."/>
            <person name="Han X."/>
            <person name="Sun S."/>
            <person name="Hou Z."/>
            <person name="He W."/>
            <person name="Dai G."/>
            <person name="Sun C."/>
            <person name="Schmutz J."/>
            <person name="Leebens-Mack J.H."/>
            <person name="Li F.W."/>
            <person name="Wang L."/>
        </authorList>
    </citation>
    <scope>NUCLEOTIDE SEQUENCE [LARGE SCALE GENOMIC DNA]</scope>
    <source>
        <strain evidence="2">cv. PW_Plant_1</strain>
    </source>
</reference>
<proteinExistence type="predicted"/>
<evidence type="ECO:0000313" key="1">
    <source>
        <dbReference type="EMBL" id="KAJ7532371.1"/>
    </source>
</evidence>
<accession>A0ACC2BRK1</accession>
<gene>
    <name evidence="1" type="ORF">O6H91_13G000800</name>
</gene>
<keyword evidence="2" id="KW-1185">Reference proteome</keyword>
<evidence type="ECO:0000313" key="2">
    <source>
        <dbReference type="Proteomes" id="UP001162992"/>
    </source>
</evidence>
<dbReference type="EMBL" id="CM055104">
    <property type="protein sequence ID" value="KAJ7532371.1"/>
    <property type="molecule type" value="Genomic_DNA"/>
</dbReference>
<comment type="caution">
    <text evidence="1">The sequence shown here is derived from an EMBL/GenBank/DDBJ whole genome shotgun (WGS) entry which is preliminary data.</text>
</comment>